<reference evidence="1 2" key="1">
    <citation type="journal article" date="2015" name="Nature">
        <title>rRNA introns, odd ribosomes, and small enigmatic genomes across a large radiation of phyla.</title>
        <authorList>
            <person name="Brown C.T."/>
            <person name="Hug L.A."/>
            <person name="Thomas B.C."/>
            <person name="Sharon I."/>
            <person name="Castelle C.J."/>
            <person name="Singh A."/>
            <person name="Wilkins M.J."/>
            <person name="Williams K.H."/>
            <person name="Banfield J.F."/>
        </authorList>
    </citation>
    <scope>NUCLEOTIDE SEQUENCE [LARGE SCALE GENOMIC DNA]</scope>
</reference>
<evidence type="ECO:0000313" key="1">
    <source>
        <dbReference type="EMBL" id="KKS14095.1"/>
    </source>
</evidence>
<proteinExistence type="predicted"/>
<dbReference type="Proteomes" id="UP000034753">
    <property type="component" value="Unassembled WGS sequence"/>
</dbReference>
<gene>
    <name evidence="1" type="ORF">UU67_C0008G0027</name>
</gene>
<protein>
    <submittedName>
        <fullName evidence="1">Uncharacterized protein</fullName>
    </submittedName>
</protein>
<organism evidence="1 2">
    <name type="scientific">Candidatus Daviesbacteria bacterium GW2011_GWB1_41_5</name>
    <dbReference type="NCBI Taxonomy" id="1618429"/>
    <lineage>
        <taxon>Bacteria</taxon>
        <taxon>Candidatus Daviesiibacteriota</taxon>
    </lineage>
</organism>
<dbReference type="AlphaFoldDB" id="A0A0G0WMV3"/>
<evidence type="ECO:0000313" key="2">
    <source>
        <dbReference type="Proteomes" id="UP000034753"/>
    </source>
</evidence>
<dbReference type="EMBL" id="LCBN01000008">
    <property type="protein sequence ID" value="KKS14095.1"/>
    <property type="molecule type" value="Genomic_DNA"/>
</dbReference>
<name>A0A0G0WMV3_9BACT</name>
<sequence>MAGETLSPLEQADQYLRRNVENNEELIVVFGFDDLPDQFFMYSRSPMTRGFTMVRELQKVYDEIATCEGAGIKCTSDILLLEKCAPFVRKAHAAIVATGGHNTYNLLHALRTLLQV</sequence>
<comment type="caution">
    <text evidence="1">The sequence shown here is derived from an EMBL/GenBank/DDBJ whole genome shotgun (WGS) entry which is preliminary data.</text>
</comment>
<accession>A0A0G0WMV3</accession>